<dbReference type="Pfam" id="PF00392">
    <property type="entry name" value="GntR"/>
    <property type="match status" value="1"/>
</dbReference>
<keyword evidence="2 5" id="KW-0238">DNA-binding</keyword>
<dbReference type="AlphaFoldDB" id="A0A562UE17"/>
<dbReference type="InterPro" id="IPR011711">
    <property type="entry name" value="GntR_C"/>
</dbReference>
<evidence type="ECO:0000313" key="6">
    <source>
        <dbReference type="Proteomes" id="UP000317010"/>
    </source>
</evidence>
<keyword evidence="1" id="KW-0805">Transcription regulation</keyword>
<reference evidence="5 6" key="1">
    <citation type="submission" date="2019-07" db="EMBL/GenBank/DDBJ databases">
        <title>Genomic Encyclopedia of Archaeal and Bacterial Type Strains, Phase II (KMG-II): from individual species to whole genera.</title>
        <authorList>
            <person name="Goeker M."/>
        </authorList>
    </citation>
    <scope>NUCLEOTIDE SEQUENCE [LARGE SCALE GENOMIC DNA]</scope>
    <source>
        <strain evidence="5 6">ATCC BAA-1854</strain>
    </source>
</reference>
<proteinExistence type="predicted"/>
<dbReference type="PRINTS" id="PR00035">
    <property type="entry name" value="HTHGNTR"/>
</dbReference>
<dbReference type="SMART" id="SM00895">
    <property type="entry name" value="FCD"/>
    <property type="match status" value="1"/>
</dbReference>
<dbReference type="SMART" id="SM00345">
    <property type="entry name" value="HTH_GNTR"/>
    <property type="match status" value="1"/>
</dbReference>
<dbReference type="CDD" id="cd07377">
    <property type="entry name" value="WHTH_GntR"/>
    <property type="match status" value="1"/>
</dbReference>
<dbReference type="InterPro" id="IPR036388">
    <property type="entry name" value="WH-like_DNA-bd_sf"/>
</dbReference>
<dbReference type="InterPro" id="IPR036390">
    <property type="entry name" value="WH_DNA-bd_sf"/>
</dbReference>
<protein>
    <submittedName>
        <fullName evidence="5">DNA-binding FadR family transcriptional regulator</fullName>
    </submittedName>
</protein>
<dbReference type="InterPro" id="IPR008920">
    <property type="entry name" value="TF_FadR/GntR_C"/>
</dbReference>
<dbReference type="SUPFAM" id="SSF48008">
    <property type="entry name" value="GntR ligand-binding domain-like"/>
    <property type="match status" value="1"/>
</dbReference>
<dbReference type="SUPFAM" id="SSF46785">
    <property type="entry name" value="Winged helix' DNA-binding domain"/>
    <property type="match status" value="1"/>
</dbReference>
<keyword evidence="3" id="KW-0804">Transcription</keyword>
<evidence type="ECO:0000256" key="3">
    <source>
        <dbReference type="ARBA" id="ARBA00023163"/>
    </source>
</evidence>
<dbReference type="Gene3D" id="1.20.120.530">
    <property type="entry name" value="GntR ligand-binding domain-like"/>
    <property type="match status" value="1"/>
</dbReference>
<dbReference type="GO" id="GO:0003677">
    <property type="term" value="F:DNA binding"/>
    <property type="evidence" value="ECO:0007669"/>
    <property type="project" value="UniProtKB-KW"/>
</dbReference>
<evidence type="ECO:0000256" key="1">
    <source>
        <dbReference type="ARBA" id="ARBA00023015"/>
    </source>
</evidence>
<dbReference type="PROSITE" id="PS50949">
    <property type="entry name" value="HTH_GNTR"/>
    <property type="match status" value="1"/>
</dbReference>
<comment type="caution">
    <text evidence="5">The sequence shown here is derived from an EMBL/GenBank/DDBJ whole genome shotgun (WGS) entry which is preliminary data.</text>
</comment>
<keyword evidence="6" id="KW-1185">Reference proteome</keyword>
<evidence type="ECO:0000259" key="4">
    <source>
        <dbReference type="PROSITE" id="PS50949"/>
    </source>
</evidence>
<accession>A0A562UE17</accession>
<dbReference type="Pfam" id="PF07729">
    <property type="entry name" value="FCD"/>
    <property type="match status" value="1"/>
</dbReference>
<evidence type="ECO:0000313" key="5">
    <source>
        <dbReference type="EMBL" id="TWJ03511.1"/>
    </source>
</evidence>
<dbReference type="OrthoDB" id="9799482at2"/>
<feature type="domain" description="HTH gntR-type" evidence="4">
    <location>
        <begin position="9"/>
        <end position="77"/>
    </location>
</feature>
<dbReference type="InterPro" id="IPR000524">
    <property type="entry name" value="Tscrpt_reg_HTH_GntR"/>
</dbReference>
<organism evidence="5 6">
    <name type="scientific">Mucilaginibacter frigoritolerans</name>
    <dbReference type="NCBI Taxonomy" id="652788"/>
    <lineage>
        <taxon>Bacteria</taxon>
        <taxon>Pseudomonadati</taxon>
        <taxon>Bacteroidota</taxon>
        <taxon>Sphingobacteriia</taxon>
        <taxon>Sphingobacteriales</taxon>
        <taxon>Sphingobacteriaceae</taxon>
        <taxon>Mucilaginibacter</taxon>
    </lineage>
</organism>
<dbReference type="GO" id="GO:0003700">
    <property type="term" value="F:DNA-binding transcription factor activity"/>
    <property type="evidence" value="ECO:0007669"/>
    <property type="project" value="InterPro"/>
</dbReference>
<dbReference type="PANTHER" id="PTHR43537:SF47">
    <property type="entry name" value="REGULATORY PROTEIN GNTR HTH"/>
    <property type="match status" value="1"/>
</dbReference>
<dbReference type="EMBL" id="VLLI01000002">
    <property type="protein sequence ID" value="TWJ03511.1"/>
    <property type="molecule type" value="Genomic_DNA"/>
</dbReference>
<dbReference type="Gene3D" id="1.10.10.10">
    <property type="entry name" value="Winged helix-like DNA-binding domain superfamily/Winged helix DNA-binding domain"/>
    <property type="match status" value="1"/>
</dbReference>
<name>A0A562UE17_9SPHI</name>
<evidence type="ECO:0000256" key="2">
    <source>
        <dbReference type="ARBA" id="ARBA00023125"/>
    </source>
</evidence>
<dbReference type="Proteomes" id="UP000317010">
    <property type="component" value="Unassembled WGS sequence"/>
</dbReference>
<gene>
    <name evidence="5" type="ORF">JN11_01057</name>
</gene>
<sequence length="221" mass="24892">MNSNIIQRKNLADEVASKLQEKILKGAYQVNQKLPIEAELMKSYGVGRSTIREAVKILVNSGFLRVQQGVGTFIEDASGINEPLSQRLKRADPQNIKEVRKILEAKIAVTAAMNRNGNDISKLEHFLDKRTTAANADQLEECINAHISFNVLLAEASKNEVLSDLYKLFAIQLKNELLDHYHDTSYFKDTSGSYHNLFDGVLRQDPQKAGYWSTKIIETNI</sequence>
<dbReference type="PANTHER" id="PTHR43537">
    <property type="entry name" value="TRANSCRIPTIONAL REGULATOR, GNTR FAMILY"/>
    <property type="match status" value="1"/>
</dbReference>